<dbReference type="KEGG" id="bex:A11Q_1861"/>
<proteinExistence type="predicted"/>
<evidence type="ECO:0000313" key="1">
    <source>
        <dbReference type="EMBL" id="AGH96077.1"/>
    </source>
</evidence>
<dbReference type="EMBL" id="CP003537">
    <property type="protein sequence ID" value="AGH96077.1"/>
    <property type="molecule type" value="Genomic_DNA"/>
</dbReference>
<organism evidence="1 2">
    <name type="scientific">Pseudobdellovibrio exovorus JSS</name>
    <dbReference type="NCBI Taxonomy" id="1184267"/>
    <lineage>
        <taxon>Bacteria</taxon>
        <taxon>Pseudomonadati</taxon>
        <taxon>Bdellovibrionota</taxon>
        <taxon>Bdellovibrionia</taxon>
        <taxon>Bdellovibrionales</taxon>
        <taxon>Pseudobdellovibrionaceae</taxon>
        <taxon>Pseudobdellovibrio</taxon>
    </lineage>
</organism>
<keyword evidence="2" id="KW-1185">Reference proteome</keyword>
<dbReference type="RefSeq" id="WP_015470567.1">
    <property type="nucleotide sequence ID" value="NC_020813.1"/>
</dbReference>
<protein>
    <submittedName>
        <fullName evidence="1">Uncharacterized protein</fullName>
    </submittedName>
</protein>
<dbReference type="AlphaFoldDB" id="M4V9L1"/>
<name>M4V9L1_9BACT</name>
<evidence type="ECO:0000313" key="2">
    <source>
        <dbReference type="Proteomes" id="UP000012040"/>
    </source>
</evidence>
<dbReference type="Proteomes" id="UP000012040">
    <property type="component" value="Chromosome"/>
</dbReference>
<gene>
    <name evidence="1" type="ORF">A11Q_1861</name>
</gene>
<sequence length="354" mass="41540">MSCTLVVTPNEPKETTLKRWTEIYDLVLREKELTQKRRGLRGFQKQTKENVRGEIKNARSGESDVLMMARRKKYTALDRFLVYLTDKWEMSFETYQVMEFIFRASLQSHERNLFDYGDKNYADALKKVKGTPQSRYAEILELTRQFSKKSFFGLEDIRPTKLDRVNEINKKLTAQVSQIQSIREQLSGINGEISLHQLKTALEKTAKDLESWAMKSILGEEQNWKFLSFQNGQLVMNHRGFLYFKIYILAFMGTYGEYIQRNFRGRGTRIYQLAEKKLNFESKRHFDFPITSGFLDGRERRANDDRAMMESIPLDKGFMDDALMDYIVERNSEMISAGELPFYLLGPSKRKTTA</sequence>
<reference evidence="1 2" key="1">
    <citation type="journal article" date="2013" name="ISME J.">
        <title>By their genes ye shall know them: genomic signatures of predatory bacteria.</title>
        <authorList>
            <person name="Pasternak Z."/>
            <person name="Pietrokovski S."/>
            <person name="Rotem O."/>
            <person name="Gophna U."/>
            <person name="Lurie-Weinberger M.N."/>
            <person name="Jurkevitch E."/>
        </authorList>
    </citation>
    <scope>NUCLEOTIDE SEQUENCE [LARGE SCALE GENOMIC DNA]</scope>
    <source>
        <strain evidence="1 2">JSS</strain>
    </source>
</reference>
<accession>M4V9L1</accession>
<dbReference type="PATRIC" id="fig|1184267.3.peg.1884"/>
<dbReference type="HOGENOM" id="CLU_782261_0_0_7"/>